<comment type="pathway">
    <text evidence="2">Nitrogen metabolism; urea degradation; CO(2) and NH(3) from urea (urease route): step 1/1.</text>
</comment>
<dbReference type="PANTHER" id="PTHR43440:SF1">
    <property type="entry name" value="UREASE"/>
    <property type="match status" value="1"/>
</dbReference>
<dbReference type="SUPFAM" id="SSF51278">
    <property type="entry name" value="Urease, beta-subunit"/>
    <property type="match status" value="1"/>
</dbReference>
<dbReference type="NCBIfam" id="NF009686">
    <property type="entry name" value="PRK13207.1"/>
    <property type="match status" value="1"/>
</dbReference>
<dbReference type="Pfam" id="PF00547">
    <property type="entry name" value="Urease_gamma"/>
    <property type="match status" value="1"/>
</dbReference>
<dbReference type="InterPro" id="IPR011059">
    <property type="entry name" value="Metal-dep_hydrolase_composite"/>
</dbReference>
<organism evidence="9 10">
    <name type="scientific">Acorus calamus</name>
    <name type="common">Sweet flag</name>
    <dbReference type="NCBI Taxonomy" id="4465"/>
    <lineage>
        <taxon>Eukaryota</taxon>
        <taxon>Viridiplantae</taxon>
        <taxon>Streptophyta</taxon>
        <taxon>Embryophyta</taxon>
        <taxon>Tracheophyta</taxon>
        <taxon>Spermatophyta</taxon>
        <taxon>Magnoliopsida</taxon>
        <taxon>Liliopsida</taxon>
        <taxon>Acoraceae</taxon>
        <taxon>Acorus</taxon>
    </lineage>
</organism>
<keyword evidence="4" id="KW-0533">Nickel</keyword>
<dbReference type="CDD" id="cd00375">
    <property type="entry name" value="Urease_alpha"/>
    <property type="match status" value="1"/>
</dbReference>
<dbReference type="InterPro" id="IPR017950">
    <property type="entry name" value="Urease_AS"/>
</dbReference>
<dbReference type="EMBL" id="JAUJYO010000004">
    <property type="protein sequence ID" value="KAK1318596.1"/>
    <property type="molecule type" value="Genomic_DNA"/>
</dbReference>
<dbReference type="PROSITE" id="PS00145">
    <property type="entry name" value="UREASE_2"/>
    <property type="match status" value="1"/>
</dbReference>
<dbReference type="EC" id="3.5.1.5" evidence="3"/>
<dbReference type="InterPro" id="IPR002026">
    <property type="entry name" value="Urease_gamma/gamma-beta_su"/>
</dbReference>
<evidence type="ECO:0000256" key="4">
    <source>
        <dbReference type="ARBA" id="ARBA00022596"/>
    </source>
</evidence>
<dbReference type="Pfam" id="PF01979">
    <property type="entry name" value="Amidohydro_1"/>
    <property type="match status" value="1"/>
</dbReference>
<dbReference type="InterPro" id="IPR032466">
    <property type="entry name" value="Metal_Hydrolase"/>
</dbReference>
<dbReference type="Proteomes" id="UP001180020">
    <property type="component" value="Unassembled WGS sequence"/>
</dbReference>
<dbReference type="InterPro" id="IPR005848">
    <property type="entry name" value="Urease_asu"/>
</dbReference>
<comment type="similarity">
    <text evidence="7">Belongs to the metallo-dependent hydrolases superfamily. Urease alpha subunit family.</text>
</comment>
<dbReference type="Gene3D" id="3.30.280.10">
    <property type="entry name" value="Urease, gamma-like subunit"/>
    <property type="match status" value="2"/>
</dbReference>
<name>A0AAV9EYE5_ACOCL</name>
<evidence type="ECO:0000313" key="9">
    <source>
        <dbReference type="EMBL" id="KAK1318596.1"/>
    </source>
</evidence>
<evidence type="ECO:0000256" key="3">
    <source>
        <dbReference type="ARBA" id="ARBA00012934"/>
    </source>
</evidence>
<keyword evidence="10" id="KW-1185">Reference proteome</keyword>
<evidence type="ECO:0000256" key="6">
    <source>
        <dbReference type="PROSITE-ProRule" id="PRU00700"/>
    </source>
</evidence>
<reference evidence="9" key="1">
    <citation type="journal article" date="2023" name="Nat. Commun.">
        <title>Diploid and tetraploid genomes of Acorus and the evolution of monocots.</title>
        <authorList>
            <person name="Ma L."/>
            <person name="Liu K.W."/>
            <person name="Li Z."/>
            <person name="Hsiao Y.Y."/>
            <person name="Qi Y."/>
            <person name="Fu T."/>
            <person name="Tang G.D."/>
            <person name="Zhang D."/>
            <person name="Sun W.H."/>
            <person name="Liu D.K."/>
            <person name="Li Y."/>
            <person name="Chen G.Z."/>
            <person name="Liu X.D."/>
            <person name="Liao X.Y."/>
            <person name="Jiang Y.T."/>
            <person name="Yu X."/>
            <person name="Hao Y."/>
            <person name="Huang J."/>
            <person name="Zhao X.W."/>
            <person name="Ke S."/>
            <person name="Chen Y.Y."/>
            <person name="Wu W.L."/>
            <person name="Hsu J.L."/>
            <person name="Lin Y.F."/>
            <person name="Huang M.D."/>
            <person name="Li C.Y."/>
            <person name="Huang L."/>
            <person name="Wang Z.W."/>
            <person name="Zhao X."/>
            <person name="Zhong W.Y."/>
            <person name="Peng D.H."/>
            <person name="Ahmad S."/>
            <person name="Lan S."/>
            <person name="Zhang J.S."/>
            <person name="Tsai W.C."/>
            <person name="Van de Peer Y."/>
            <person name="Liu Z.J."/>
        </authorList>
    </citation>
    <scope>NUCLEOTIDE SEQUENCE</scope>
    <source>
        <strain evidence="9">CP</strain>
    </source>
</reference>
<comment type="caution">
    <text evidence="9">The sequence shown here is derived from an EMBL/GenBank/DDBJ whole genome shotgun (WGS) entry which is preliminary data.</text>
</comment>
<evidence type="ECO:0000256" key="7">
    <source>
        <dbReference type="RuleBase" id="RU004158"/>
    </source>
</evidence>
<dbReference type="GO" id="GO:0043419">
    <property type="term" value="P:urea catabolic process"/>
    <property type="evidence" value="ECO:0007669"/>
    <property type="project" value="InterPro"/>
</dbReference>
<dbReference type="InterPro" id="IPR050112">
    <property type="entry name" value="Urease_alpha_subunit"/>
</dbReference>
<dbReference type="SUPFAM" id="SSF51556">
    <property type="entry name" value="Metallo-dependent hydrolases"/>
    <property type="match status" value="1"/>
</dbReference>
<dbReference type="PRINTS" id="PR01752">
    <property type="entry name" value="UREASE"/>
</dbReference>
<dbReference type="SUPFAM" id="SSF51338">
    <property type="entry name" value="Composite domain of metallo-dependent hydrolases"/>
    <property type="match status" value="1"/>
</dbReference>
<dbReference type="GO" id="GO:0016151">
    <property type="term" value="F:nickel cation binding"/>
    <property type="evidence" value="ECO:0007669"/>
    <property type="project" value="InterPro"/>
</dbReference>
<dbReference type="SUPFAM" id="SSF54111">
    <property type="entry name" value="Urease, gamma-subunit"/>
    <property type="match status" value="1"/>
</dbReference>
<dbReference type="InterPro" id="IPR017951">
    <property type="entry name" value="Urease_asu_c"/>
</dbReference>
<evidence type="ECO:0000256" key="5">
    <source>
        <dbReference type="ARBA" id="ARBA00022801"/>
    </source>
</evidence>
<gene>
    <name evidence="9" type="ORF">QJS10_CPB04g01778</name>
</gene>
<evidence type="ECO:0000256" key="1">
    <source>
        <dbReference type="ARBA" id="ARBA00001948"/>
    </source>
</evidence>
<proteinExistence type="inferred from homology"/>
<evidence type="ECO:0000259" key="8">
    <source>
        <dbReference type="PROSITE" id="PS51368"/>
    </source>
</evidence>
<feature type="domain" description="Urease" evidence="8">
    <location>
        <begin position="219"/>
        <end position="634"/>
    </location>
</feature>
<dbReference type="InterPro" id="IPR036461">
    <property type="entry name" value="Urease_betasu_sf"/>
</dbReference>
<dbReference type="PANTHER" id="PTHR43440">
    <property type="entry name" value="UREASE"/>
    <property type="match status" value="1"/>
</dbReference>
<dbReference type="PROSITE" id="PS51368">
    <property type="entry name" value="UREASE_3"/>
    <property type="match status" value="1"/>
</dbReference>
<dbReference type="Gene3D" id="2.30.40.10">
    <property type="entry name" value="Urease, subunit C, domain 1"/>
    <property type="match status" value="2"/>
</dbReference>
<dbReference type="AlphaFoldDB" id="A0AAV9EYE5"/>
<feature type="active site" description="Proton donor" evidence="6">
    <location>
        <position position="410"/>
    </location>
</feature>
<dbReference type="GO" id="GO:0009039">
    <property type="term" value="F:urease activity"/>
    <property type="evidence" value="ECO:0007669"/>
    <property type="project" value="UniProtKB-EC"/>
</dbReference>
<accession>A0AAV9EYE5</accession>
<feature type="binding site" evidence="6">
    <location>
        <position position="309"/>
    </location>
    <ligand>
        <name>substrate</name>
    </ligand>
</feature>
<sequence length="634" mass="68194">MKLVPREVEKLGLHEAGFLAQKRLARGLKLNYTEAVALIATQVEGTFPDGTKLITIHDAIACENGNLELALHGSFLPGQEKSVTLVSIGGRQVIRGGNGLADGPVDISQIEKRWIMFARKVLGTKNSRMPGIIGESSNFITEVTHEAYANMYGPTTGDKVRLGDTDLFAEIERDLAVYGDECIFGGGKVLRDGMGQATGYASSACLDTVITNAVIIDYTGIYKADIGIKGGLIVRTGKAGITTLIGGGTGPADGTRATTCTPAPFHMKLMLQATDDLPINMGFTGKGNTAKPDGLAEIIKAGAMGLKLHEDWGSTPAAIDNCLRVADEYDIQVNIHTDTLNESGCVEQTIASFGGRTIHTYHSEGAGGGHAPDIIKVCGEKNVLPSSTNPTRPFTLNTIDEHLDMLLVCHHLDKNIPEDVAFAESRIRKETIAAEDILHDMGAISIISSDSQAMGRVGEVIIRTWQTAHKMKLQRGNLIDPNGCNNDNFRIKRYISKYTINPAIANGLSQYVGSIEREKVADLVIWKPAFFGAKPEMVVKGGVIAWANMGDPNASIPTPEPAAKQGRVDAEYGLKKRVEAVSDVRNLTKLDMKHNDALPKIEVDPETYTVKADGVVLTCSPAATVPLSRNYFLF</sequence>
<evidence type="ECO:0000313" key="10">
    <source>
        <dbReference type="Proteomes" id="UP001180020"/>
    </source>
</evidence>
<comment type="cofactor">
    <cofactor evidence="1">
        <name>Ni cation</name>
        <dbReference type="ChEBI" id="CHEBI:25516"/>
    </cofactor>
</comment>
<dbReference type="InterPro" id="IPR036463">
    <property type="entry name" value="Urease_gamma_sf"/>
</dbReference>
<dbReference type="InterPro" id="IPR006680">
    <property type="entry name" value="Amidohydro-rel"/>
</dbReference>
<reference evidence="9" key="2">
    <citation type="submission" date="2023-06" db="EMBL/GenBank/DDBJ databases">
        <authorList>
            <person name="Ma L."/>
            <person name="Liu K.-W."/>
            <person name="Li Z."/>
            <person name="Hsiao Y.-Y."/>
            <person name="Qi Y."/>
            <person name="Fu T."/>
            <person name="Tang G."/>
            <person name="Zhang D."/>
            <person name="Sun W.-H."/>
            <person name="Liu D.-K."/>
            <person name="Li Y."/>
            <person name="Chen G.-Z."/>
            <person name="Liu X.-D."/>
            <person name="Liao X.-Y."/>
            <person name="Jiang Y.-T."/>
            <person name="Yu X."/>
            <person name="Hao Y."/>
            <person name="Huang J."/>
            <person name="Zhao X.-W."/>
            <person name="Ke S."/>
            <person name="Chen Y.-Y."/>
            <person name="Wu W.-L."/>
            <person name="Hsu J.-L."/>
            <person name="Lin Y.-F."/>
            <person name="Huang M.-D."/>
            <person name="Li C.-Y."/>
            <person name="Huang L."/>
            <person name="Wang Z.-W."/>
            <person name="Zhao X."/>
            <person name="Zhong W.-Y."/>
            <person name="Peng D.-H."/>
            <person name="Ahmad S."/>
            <person name="Lan S."/>
            <person name="Zhang J.-S."/>
            <person name="Tsai W.-C."/>
            <person name="Van De Peer Y."/>
            <person name="Liu Z.-J."/>
        </authorList>
    </citation>
    <scope>NUCLEOTIDE SEQUENCE</scope>
    <source>
        <strain evidence="9">CP</strain>
        <tissue evidence="9">Leaves</tissue>
    </source>
</reference>
<keyword evidence="5 6" id="KW-0378">Hydrolase</keyword>
<dbReference type="HAMAP" id="MF_01953">
    <property type="entry name" value="Urease_alpha"/>
    <property type="match status" value="1"/>
</dbReference>
<evidence type="ECO:0000256" key="2">
    <source>
        <dbReference type="ARBA" id="ARBA00004897"/>
    </source>
</evidence>
<protein>
    <recommendedName>
        <fullName evidence="3">urease</fullName>
        <ecNumber evidence="3">3.5.1.5</ecNumber>
    </recommendedName>
</protein>
<dbReference type="Gene3D" id="3.20.20.140">
    <property type="entry name" value="Metal-dependent hydrolases"/>
    <property type="match status" value="2"/>
</dbReference>